<feature type="compositionally biased region" description="Basic and acidic residues" evidence="4">
    <location>
        <begin position="92"/>
        <end position="103"/>
    </location>
</feature>
<evidence type="ECO:0000256" key="4">
    <source>
        <dbReference type="SAM" id="MobiDB-lite"/>
    </source>
</evidence>
<evidence type="ECO:0000256" key="1">
    <source>
        <dbReference type="ARBA" id="ARBA00004123"/>
    </source>
</evidence>
<dbReference type="InterPro" id="IPR019148">
    <property type="entry name" value="Nuclear_protein_DGCR14_ESS-2"/>
</dbReference>
<evidence type="ECO:0000256" key="2">
    <source>
        <dbReference type="ARBA" id="ARBA00009072"/>
    </source>
</evidence>
<protein>
    <submittedName>
        <fullName evidence="6">Uncharacterized protein</fullName>
    </submittedName>
</protein>
<feature type="region of interest" description="Disordered" evidence="4">
    <location>
        <begin position="92"/>
        <end position="137"/>
    </location>
</feature>
<keyword evidence="5" id="KW-1185">Reference proteome</keyword>
<sequence length="295" mass="33914">MSLNGFEEADQQALIPTVPQSSNESKVVRLGAKVLETKKEMRKVLTEEIYVDNMQKIIVRDYFPELPKLKAQAEYLDAVARNDQAKIRELQVRYSTKRTDRRTSPSARPKTPKAFDATTPGPSGSGGTDLPFSNIEGDNASVDAKKKKKKVIDNLSLQKYMDSYTSEDNASFEELAEIHQRRELIKNAWMYDAEEKHNKQLVYRTTRAVLPADESAIAIRDRERERPNDIDNWEYKARNPVLFHPEDAPLTVEEHIQIMKQNEKIINKEATRLNEKTIQQPHQAAFKHDKTCNFA</sequence>
<evidence type="ECO:0000256" key="3">
    <source>
        <dbReference type="ARBA" id="ARBA00023242"/>
    </source>
</evidence>
<dbReference type="Pfam" id="PF09751">
    <property type="entry name" value="Es2"/>
    <property type="match status" value="1"/>
</dbReference>
<proteinExistence type="inferred from homology"/>
<evidence type="ECO:0000313" key="5">
    <source>
        <dbReference type="Proteomes" id="UP000887540"/>
    </source>
</evidence>
<dbReference type="PANTHER" id="PTHR12940:SF0">
    <property type="entry name" value="SPLICING FACTOR ESS-2 HOMOLOG"/>
    <property type="match status" value="1"/>
</dbReference>
<dbReference type="Proteomes" id="UP000887540">
    <property type="component" value="Unplaced"/>
</dbReference>
<reference evidence="6" key="1">
    <citation type="submission" date="2022-11" db="UniProtKB">
        <authorList>
            <consortium name="WormBaseParasite"/>
        </authorList>
    </citation>
    <scope>IDENTIFICATION</scope>
</reference>
<comment type="similarity">
    <text evidence="2">Belongs to the ESS2 family.</text>
</comment>
<dbReference type="GO" id="GO:0071013">
    <property type="term" value="C:catalytic step 2 spliceosome"/>
    <property type="evidence" value="ECO:0007669"/>
    <property type="project" value="TreeGrafter"/>
</dbReference>
<dbReference type="WBParaSite" id="ACRNAN_scaffold507.g24735.t1">
    <property type="protein sequence ID" value="ACRNAN_scaffold507.g24735.t1"/>
    <property type="gene ID" value="ACRNAN_scaffold507.g24735"/>
</dbReference>
<comment type="subcellular location">
    <subcellularLocation>
        <location evidence="1">Nucleus</location>
    </subcellularLocation>
</comment>
<keyword evidence="3" id="KW-0539">Nucleus</keyword>
<dbReference type="AlphaFoldDB" id="A0A914E2X3"/>
<organism evidence="5 6">
    <name type="scientific">Acrobeloides nanus</name>
    <dbReference type="NCBI Taxonomy" id="290746"/>
    <lineage>
        <taxon>Eukaryota</taxon>
        <taxon>Metazoa</taxon>
        <taxon>Ecdysozoa</taxon>
        <taxon>Nematoda</taxon>
        <taxon>Chromadorea</taxon>
        <taxon>Rhabditida</taxon>
        <taxon>Tylenchina</taxon>
        <taxon>Cephalobomorpha</taxon>
        <taxon>Cephaloboidea</taxon>
        <taxon>Cephalobidae</taxon>
        <taxon>Acrobeloides</taxon>
    </lineage>
</organism>
<dbReference type="PANTHER" id="PTHR12940">
    <property type="entry name" value="ES-2 PROTEIN - RELATED"/>
    <property type="match status" value="1"/>
</dbReference>
<accession>A0A914E2X3</accession>
<evidence type="ECO:0000313" key="6">
    <source>
        <dbReference type="WBParaSite" id="ACRNAN_scaffold507.g24735.t1"/>
    </source>
</evidence>
<name>A0A914E2X3_9BILA</name>